<name>A0A0A9E580_ARUDO</name>
<reference evidence="1" key="2">
    <citation type="journal article" date="2015" name="Data Brief">
        <title>Shoot transcriptome of the giant reed, Arundo donax.</title>
        <authorList>
            <person name="Barrero R.A."/>
            <person name="Guerrero F.D."/>
            <person name="Moolhuijzen P."/>
            <person name="Goolsby J.A."/>
            <person name="Tidwell J."/>
            <person name="Bellgard S.E."/>
            <person name="Bellgard M.I."/>
        </authorList>
    </citation>
    <scope>NUCLEOTIDE SEQUENCE</scope>
    <source>
        <tissue evidence="1">Shoot tissue taken approximately 20 cm above the soil surface</tissue>
    </source>
</reference>
<reference evidence="1" key="1">
    <citation type="submission" date="2014-09" db="EMBL/GenBank/DDBJ databases">
        <authorList>
            <person name="Magalhaes I.L.F."/>
            <person name="Oliveira U."/>
            <person name="Santos F.R."/>
            <person name="Vidigal T.H.D.A."/>
            <person name="Brescovit A.D."/>
            <person name="Santos A.J."/>
        </authorList>
    </citation>
    <scope>NUCLEOTIDE SEQUENCE</scope>
    <source>
        <tissue evidence="1">Shoot tissue taken approximately 20 cm above the soil surface</tissue>
    </source>
</reference>
<sequence>MEVTLGLLMIMRKGNLYHLMTLCCILTRFRNQSCGHIFLTQSGQFCQQKLGIVFHQIYMLLSGA</sequence>
<protein>
    <submittedName>
        <fullName evidence="1">Tho2 protein, putative</fullName>
    </submittedName>
</protein>
<dbReference type="AlphaFoldDB" id="A0A0A9E580"/>
<accession>A0A0A9E580</accession>
<dbReference type="EMBL" id="GBRH01206798">
    <property type="protein sequence ID" value="JAD91097.1"/>
    <property type="molecule type" value="Transcribed_RNA"/>
</dbReference>
<organism evidence="1">
    <name type="scientific">Arundo donax</name>
    <name type="common">Giant reed</name>
    <name type="synonym">Donax arundinaceus</name>
    <dbReference type="NCBI Taxonomy" id="35708"/>
    <lineage>
        <taxon>Eukaryota</taxon>
        <taxon>Viridiplantae</taxon>
        <taxon>Streptophyta</taxon>
        <taxon>Embryophyta</taxon>
        <taxon>Tracheophyta</taxon>
        <taxon>Spermatophyta</taxon>
        <taxon>Magnoliopsida</taxon>
        <taxon>Liliopsida</taxon>
        <taxon>Poales</taxon>
        <taxon>Poaceae</taxon>
        <taxon>PACMAD clade</taxon>
        <taxon>Arundinoideae</taxon>
        <taxon>Arundineae</taxon>
        <taxon>Arundo</taxon>
    </lineage>
</organism>
<proteinExistence type="predicted"/>
<evidence type="ECO:0000313" key="1">
    <source>
        <dbReference type="EMBL" id="JAD91097.1"/>
    </source>
</evidence>